<protein>
    <submittedName>
        <fullName evidence="7">Dual specificity protein phosphatase family protein</fullName>
    </submittedName>
</protein>
<evidence type="ECO:0000256" key="1">
    <source>
        <dbReference type="ARBA" id="ARBA00022448"/>
    </source>
</evidence>
<evidence type="ECO:0000256" key="2">
    <source>
        <dbReference type="ARBA" id="ARBA00022741"/>
    </source>
</evidence>
<evidence type="ECO:0000259" key="6">
    <source>
        <dbReference type="PROSITE" id="PS50893"/>
    </source>
</evidence>
<evidence type="ECO:0000313" key="8">
    <source>
        <dbReference type="Proteomes" id="UP000550609"/>
    </source>
</evidence>
<keyword evidence="1" id="KW-0813">Transport</keyword>
<dbReference type="Pfam" id="PF22785">
    <property type="entry name" value="Tc-R-P"/>
    <property type="match status" value="1"/>
</dbReference>
<dbReference type="InterPro" id="IPR003595">
    <property type="entry name" value="Tyr_Pase_cat"/>
</dbReference>
<comment type="caution">
    <text evidence="7">The sequence shown here is derived from an EMBL/GenBank/DDBJ whole genome shotgun (WGS) entry which is preliminary data.</text>
</comment>
<dbReference type="GO" id="GO:0016887">
    <property type="term" value="F:ATP hydrolysis activity"/>
    <property type="evidence" value="ECO:0007669"/>
    <property type="project" value="InterPro"/>
</dbReference>
<dbReference type="EMBL" id="JACIUV010000003">
    <property type="protein sequence ID" value="MBB1117109.1"/>
    <property type="molecule type" value="Genomic_DNA"/>
</dbReference>
<dbReference type="InterPro" id="IPR027417">
    <property type="entry name" value="P-loop_NTPase"/>
</dbReference>
<sequence length="491" mass="51690">MTLHSACPDGASSALSGQIDFVDWGIQYGTRTILARINLAIRGPGVTVLMGPGGTGKSTLLKTLAGQHGAHALSSGSLLLDGQPLHTAAKLPALAQQHPRELDFNVLDTLIAAQRGSGVTQTPAQMRQRALAVLEHYGQSALIAQLEQRLFDLPREQMRCALILRAVLTGSPVLLIDEPTSDLEPAQSAVVLALIQALGATHTCLVVLHNQQQARGIADRLVLLAGGRVQVSAERDAFFANPDNHPVLAQFLRTGSCHVPAPDSRPEELEPAIVSAIGTPSTPGTATVPAAQAPPAADAPALAVTLATPGPILPSAPLPLTASAPAAATAPASRGPNGFHWLVPGKLAGCPMPGAVLPLEHDLALLRSVGVSVLVNLTEKPMMQTAIPAAGLRTLHMPVEDRHAPPLMWMKMLLVKIERLIDQEEVVAVHCLAGLGRTGTVLASWLIRQGLTADEALRRLRLIEPGFVQSAAQEQLLHELETNLLIRAPEL</sequence>
<dbReference type="Pfam" id="PF00005">
    <property type="entry name" value="ABC_tran"/>
    <property type="match status" value="1"/>
</dbReference>
<dbReference type="Gene3D" id="3.90.190.10">
    <property type="entry name" value="Protein tyrosine phosphatase superfamily"/>
    <property type="match status" value="1"/>
</dbReference>
<dbReference type="PROSITE" id="PS50056">
    <property type="entry name" value="TYR_PHOSPHATASE_2"/>
    <property type="match status" value="1"/>
</dbReference>
<keyword evidence="2" id="KW-0547">Nucleotide-binding</keyword>
<dbReference type="InterPro" id="IPR029021">
    <property type="entry name" value="Prot-tyrosine_phosphatase-like"/>
</dbReference>
<dbReference type="FunFam" id="3.90.190.10:FF:000157">
    <property type="entry name" value="Protein-tyrosine phosphatase"/>
    <property type="match status" value="1"/>
</dbReference>
<dbReference type="SMART" id="SM00195">
    <property type="entry name" value="DSPc"/>
    <property type="match status" value="1"/>
</dbReference>
<dbReference type="InterPro" id="IPR003439">
    <property type="entry name" value="ABC_transporter-like_ATP-bd"/>
</dbReference>
<feature type="domain" description="ABC transporter" evidence="6">
    <location>
        <begin position="19"/>
        <end position="251"/>
    </location>
</feature>
<dbReference type="SMART" id="SM00404">
    <property type="entry name" value="PTPc_motif"/>
    <property type="match status" value="1"/>
</dbReference>
<dbReference type="InterPro" id="IPR016130">
    <property type="entry name" value="Tyr_Pase_AS"/>
</dbReference>
<dbReference type="PANTHER" id="PTHR42734">
    <property type="entry name" value="METAL TRANSPORT SYSTEM ATP-BINDING PROTEIN TM_0124-RELATED"/>
    <property type="match status" value="1"/>
</dbReference>
<dbReference type="PROSITE" id="PS50893">
    <property type="entry name" value="ABC_TRANSPORTER_2"/>
    <property type="match status" value="1"/>
</dbReference>
<accession>A0A7W3YVQ1</accession>
<dbReference type="Gene3D" id="3.40.50.300">
    <property type="entry name" value="P-loop containing nucleotide triphosphate hydrolases"/>
    <property type="match status" value="1"/>
</dbReference>
<keyword evidence="4" id="KW-0067">ATP-binding</keyword>
<dbReference type="SUPFAM" id="SSF52540">
    <property type="entry name" value="P-loop containing nucleoside triphosphate hydrolases"/>
    <property type="match status" value="1"/>
</dbReference>
<keyword evidence="3" id="KW-0378">Hydrolase</keyword>
<dbReference type="GO" id="GO:0005524">
    <property type="term" value="F:ATP binding"/>
    <property type="evidence" value="ECO:0007669"/>
    <property type="project" value="UniProtKB-KW"/>
</dbReference>
<dbReference type="InterPro" id="IPR000387">
    <property type="entry name" value="Tyr_Pase_dom"/>
</dbReference>
<feature type="domain" description="Tyrosine specific protein phosphatases" evidence="5">
    <location>
        <begin position="411"/>
        <end position="475"/>
    </location>
</feature>
<dbReference type="InterPro" id="IPR050153">
    <property type="entry name" value="Metal_Ion_Import_ABC"/>
</dbReference>
<dbReference type="AlphaFoldDB" id="A0A7W3YVQ1"/>
<dbReference type="RefSeq" id="WP_182622191.1">
    <property type="nucleotide sequence ID" value="NZ_JACIUV010000003.1"/>
</dbReference>
<evidence type="ECO:0000256" key="3">
    <source>
        <dbReference type="ARBA" id="ARBA00022801"/>
    </source>
</evidence>
<evidence type="ECO:0000259" key="5">
    <source>
        <dbReference type="PROSITE" id="PS50056"/>
    </source>
</evidence>
<dbReference type="SUPFAM" id="SSF52799">
    <property type="entry name" value="(Phosphotyrosine protein) phosphatases II"/>
    <property type="match status" value="1"/>
</dbReference>
<evidence type="ECO:0000313" key="7">
    <source>
        <dbReference type="EMBL" id="MBB1117109.1"/>
    </source>
</evidence>
<dbReference type="Proteomes" id="UP000550609">
    <property type="component" value="Unassembled WGS sequence"/>
</dbReference>
<dbReference type="InterPro" id="IPR020422">
    <property type="entry name" value="TYR_PHOSPHATASE_DUAL_dom"/>
</dbReference>
<dbReference type="PROSITE" id="PS00383">
    <property type="entry name" value="TYR_PHOSPHATASE_1"/>
    <property type="match status" value="1"/>
</dbReference>
<organism evidence="7 8">
    <name type="scientific">Stenotrophomonas koreensis</name>
    <dbReference type="NCBI Taxonomy" id="266128"/>
    <lineage>
        <taxon>Bacteria</taxon>
        <taxon>Pseudomonadati</taxon>
        <taxon>Pseudomonadota</taxon>
        <taxon>Gammaproteobacteria</taxon>
        <taxon>Lysobacterales</taxon>
        <taxon>Lysobacteraceae</taxon>
        <taxon>Stenotrophomonas</taxon>
    </lineage>
</organism>
<name>A0A7W3YVQ1_9GAMM</name>
<evidence type="ECO:0000256" key="4">
    <source>
        <dbReference type="ARBA" id="ARBA00022840"/>
    </source>
</evidence>
<gene>
    <name evidence="7" type="ORF">H4O09_08605</name>
</gene>
<dbReference type="InterPro" id="IPR003593">
    <property type="entry name" value="AAA+_ATPase"/>
</dbReference>
<proteinExistence type="predicted"/>
<reference evidence="7 8" key="1">
    <citation type="submission" date="2020-08" db="EMBL/GenBank/DDBJ databases">
        <title>Stenotrophomonas sp. W1S232.</title>
        <authorList>
            <person name="Deng Y."/>
        </authorList>
    </citation>
    <scope>NUCLEOTIDE SEQUENCE [LARGE SCALE GENOMIC DNA]</scope>
    <source>
        <strain evidence="7 8">W1S232</strain>
    </source>
</reference>
<dbReference type="SMART" id="SM00382">
    <property type="entry name" value="AAA"/>
    <property type="match status" value="1"/>
</dbReference>
<dbReference type="PANTHER" id="PTHR42734:SF18">
    <property type="entry name" value="VITAMIN B12 IMPORT ATP-BINDING PROTEIN BTUD"/>
    <property type="match status" value="1"/>
</dbReference>